<organism evidence="1 2">
    <name type="scientific">Oryza sativa subsp. japonica</name>
    <name type="common">Rice</name>
    <dbReference type="NCBI Taxonomy" id="39947"/>
    <lineage>
        <taxon>Eukaryota</taxon>
        <taxon>Viridiplantae</taxon>
        <taxon>Streptophyta</taxon>
        <taxon>Embryophyta</taxon>
        <taxon>Tracheophyta</taxon>
        <taxon>Spermatophyta</taxon>
        <taxon>Magnoliopsida</taxon>
        <taxon>Liliopsida</taxon>
        <taxon>Poales</taxon>
        <taxon>Poaceae</taxon>
        <taxon>BOP clade</taxon>
        <taxon>Oryzoideae</taxon>
        <taxon>Oryzeae</taxon>
        <taxon>Oryzinae</taxon>
        <taxon>Oryza</taxon>
        <taxon>Oryza sativa</taxon>
    </lineage>
</organism>
<gene>
    <name evidence="1" type="ordered locus">Os10g0356850</name>
</gene>
<evidence type="ECO:0000313" key="1">
    <source>
        <dbReference type="EMBL" id="BAH94832.1"/>
    </source>
</evidence>
<reference evidence="1 2" key="1">
    <citation type="journal article" date="2005" name="Nature">
        <title>The map-based sequence of the rice genome.</title>
        <authorList>
            <consortium name="International rice genome sequencing project (IRGSP)"/>
            <person name="Matsumoto T."/>
            <person name="Wu J."/>
            <person name="Kanamori H."/>
            <person name="Katayose Y."/>
            <person name="Fujisawa M."/>
            <person name="Namiki N."/>
            <person name="Mizuno H."/>
            <person name="Yamamoto K."/>
            <person name="Antonio B.A."/>
            <person name="Baba T."/>
            <person name="Sakata K."/>
            <person name="Nagamura Y."/>
            <person name="Aoki H."/>
            <person name="Arikawa K."/>
            <person name="Arita K."/>
            <person name="Bito T."/>
            <person name="Chiden Y."/>
            <person name="Fujitsuka N."/>
            <person name="Fukunaka R."/>
            <person name="Hamada M."/>
            <person name="Harada C."/>
            <person name="Hayashi A."/>
            <person name="Hijishita S."/>
            <person name="Honda M."/>
            <person name="Hosokawa S."/>
            <person name="Ichikawa Y."/>
            <person name="Idonuma A."/>
            <person name="Iijima M."/>
            <person name="Ikeda M."/>
            <person name="Ikeno M."/>
            <person name="Ito K."/>
            <person name="Ito S."/>
            <person name="Ito T."/>
            <person name="Ito Y."/>
            <person name="Ito Y."/>
            <person name="Iwabuchi A."/>
            <person name="Kamiya K."/>
            <person name="Karasawa W."/>
            <person name="Kurita K."/>
            <person name="Katagiri S."/>
            <person name="Kikuta A."/>
            <person name="Kobayashi H."/>
            <person name="Kobayashi N."/>
            <person name="Machita K."/>
            <person name="Maehara T."/>
            <person name="Masukawa M."/>
            <person name="Mizubayashi T."/>
            <person name="Mukai Y."/>
            <person name="Nagasaki H."/>
            <person name="Nagata Y."/>
            <person name="Naito S."/>
            <person name="Nakashima M."/>
            <person name="Nakama Y."/>
            <person name="Nakamichi Y."/>
            <person name="Nakamura M."/>
            <person name="Meguro A."/>
            <person name="Negishi M."/>
            <person name="Ohta I."/>
            <person name="Ohta T."/>
            <person name="Okamoto M."/>
            <person name="Ono N."/>
            <person name="Saji S."/>
            <person name="Sakaguchi M."/>
            <person name="Sakai K."/>
            <person name="Shibata M."/>
            <person name="Shimokawa T."/>
            <person name="Song J."/>
            <person name="Takazaki Y."/>
            <person name="Terasawa K."/>
            <person name="Tsugane M."/>
            <person name="Tsuji K."/>
            <person name="Ueda S."/>
            <person name="Waki K."/>
            <person name="Yamagata H."/>
            <person name="Yamamoto M."/>
            <person name="Yamamoto S."/>
            <person name="Yamane H."/>
            <person name="Yoshiki S."/>
            <person name="Yoshihara R."/>
            <person name="Yukawa K."/>
            <person name="Zhong H."/>
            <person name="Yano M."/>
            <person name="Yuan Q."/>
            <person name="Ouyang S."/>
            <person name="Liu J."/>
            <person name="Jones K.M."/>
            <person name="Gansberger K."/>
            <person name="Moffat K."/>
            <person name="Hill J."/>
            <person name="Bera J."/>
            <person name="Fadrosh D."/>
            <person name="Jin S."/>
            <person name="Johri S."/>
            <person name="Kim M."/>
            <person name="Overton L."/>
            <person name="Reardon M."/>
            <person name="Tsitrin T."/>
            <person name="Vuong H."/>
            <person name="Weaver B."/>
            <person name="Ciecko A."/>
            <person name="Tallon L."/>
            <person name="Jackson J."/>
            <person name="Pai G."/>
            <person name="Aken S.V."/>
            <person name="Utterback T."/>
            <person name="Reidmuller S."/>
            <person name="Feldblyum T."/>
            <person name="Hsiao J."/>
            <person name="Zismann V."/>
            <person name="Iobst S."/>
            <person name="de Vazeille A.R."/>
            <person name="Buell C.R."/>
            <person name="Ying K."/>
            <person name="Li Y."/>
            <person name="Lu T."/>
            <person name="Huang Y."/>
            <person name="Zhao Q."/>
            <person name="Feng Q."/>
            <person name="Zhang L."/>
            <person name="Zhu J."/>
            <person name="Weng Q."/>
            <person name="Mu J."/>
            <person name="Lu Y."/>
            <person name="Fan D."/>
            <person name="Liu Y."/>
            <person name="Guan J."/>
            <person name="Zhang Y."/>
            <person name="Yu S."/>
            <person name="Liu X."/>
            <person name="Zhang Y."/>
            <person name="Hong G."/>
            <person name="Han B."/>
            <person name="Choisne N."/>
            <person name="Demange N."/>
            <person name="Orjeda G."/>
            <person name="Samain S."/>
            <person name="Cattolico L."/>
            <person name="Pelletier E."/>
            <person name="Couloux A."/>
            <person name="Segurens B."/>
            <person name="Wincker P."/>
            <person name="D'Hont A."/>
            <person name="Scarpelli C."/>
            <person name="Weissenbach J."/>
            <person name="Salanoubat M."/>
            <person name="Quetier F."/>
            <person name="Yu Y."/>
            <person name="Kim H.R."/>
            <person name="Rambo T."/>
            <person name="Currie J."/>
            <person name="Collura K."/>
            <person name="Luo M."/>
            <person name="Yang T."/>
            <person name="Ammiraju J.S.S."/>
            <person name="Engler F."/>
            <person name="Soderlund C."/>
            <person name="Wing R.A."/>
            <person name="Palmer L.E."/>
            <person name="de la Bastide M."/>
            <person name="Spiegel L."/>
            <person name="Nascimento L."/>
            <person name="Zutavern T."/>
            <person name="O'Shaughnessy A."/>
            <person name="Dike S."/>
            <person name="Dedhia N."/>
            <person name="Preston R."/>
            <person name="Balija V."/>
            <person name="McCombie W.R."/>
            <person name="Chow T."/>
            <person name="Chen H."/>
            <person name="Chung M."/>
            <person name="Chen C."/>
            <person name="Shaw J."/>
            <person name="Wu H."/>
            <person name="Hsiao K."/>
            <person name="Chao Y."/>
            <person name="Chu M."/>
            <person name="Cheng C."/>
            <person name="Hour A."/>
            <person name="Lee P."/>
            <person name="Lin S."/>
            <person name="Lin Y."/>
            <person name="Liou J."/>
            <person name="Liu S."/>
            <person name="Hsing Y."/>
            <person name="Raghuvanshi S."/>
            <person name="Mohanty A."/>
            <person name="Bharti A.K."/>
            <person name="Gaur A."/>
            <person name="Gupta V."/>
            <person name="Kumar D."/>
            <person name="Ravi V."/>
            <person name="Vij S."/>
            <person name="Kapur A."/>
            <person name="Khurana P."/>
            <person name="Khurana P."/>
            <person name="Khurana J.P."/>
            <person name="Tyagi A.K."/>
            <person name="Gaikwad K."/>
            <person name="Singh A."/>
            <person name="Dalal V."/>
            <person name="Srivastava S."/>
            <person name="Dixit A."/>
            <person name="Pal A.K."/>
            <person name="Ghazi I.A."/>
            <person name="Yadav M."/>
            <person name="Pandit A."/>
            <person name="Bhargava A."/>
            <person name="Sureshbabu K."/>
            <person name="Batra K."/>
            <person name="Sharma T.R."/>
            <person name="Mohapatra T."/>
            <person name="Singh N.K."/>
            <person name="Messing J."/>
            <person name="Nelson A.B."/>
            <person name="Fuks G."/>
            <person name="Kavchok S."/>
            <person name="Keizer G."/>
            <person name="Linton E."/>
            <person name="Llaca V."/>
            <person name="Song R."/>
            <person name="Tanyolac B."/>
            <person name="Young S."/>
            <person name="Ho-Il K."/>
            <person name="Hahn J.H."/>
            <person name="Sangsakoo G."/>
            <person name="Vanavichit A."/>
            <person name="de Mattos Luiz.A.T."/>
            <person name="Zimmer P.D."/>
            <person name="Malone G."/>
            <person name="Dellagostin O."/>
            <person name="de Oliveira A.C."/>
            <person name="Bevan M."/>
            <person name="Bancroft I."/>
            <person name="Minx P."/>
            <person name="Cordum H."/>
            <person name="Wilson R."/>
            <person name="Cheng Z."/>
            <person name="Jin W."/>
            <person name="Jiang J."/>
            <person name="Leong S.A."/>
            <person name="Iwama H."/>
            <person name="Gojobori T."/>
            <person name="Itoh T."/>
            <person name="Niimura Y."/>
            <person name="Fujii Y."/>
            <person name="Habara T."/>
            <person name="Sakai H."/>
            <person name="Sato Y."/>
            <person name="Wilson G."/>
            <person name="Kumar K."/>
            <person name="McCouch S."/>
            <person name="Juretic N."/>
            <person name="Hoen D."/>
            <person name="Wright S."/>
            <person name="Bruskiewich R."/>
            <person name="Bureau T."/>
            <person name="Miyao A."/>
            <person name="Hirochika H."/>
            <person name="Nishikawa T."/>
            <person name="Kadowaki K."/>
            <person name="Sugiura M."/>
            <person name="Burr B."/>
            <person name="Sasaki T."/>
        </authorList>
    </citation>
    <scope>NUCLEOTIDE SEQUENCE [LARGE SCALE GENOMIC DNA]</scope>
    <source>
        <strain evidence="2">cv. Nipponbare</strain>
    </source>
</reference>
<dbReference type="AlphaFoldDB" id="C7J7N5"/>
<sequence>MALFANYVLEPEYLDVT</sequence>
<name>C7J7N5_ORYSJ</name>
<dbReference type="EMBL" id="AP008216">
    <property type="protein sequence ID" value="BAH94832.1"/>
    <property type="molecule type" value="Genomic_DNA"/>
</dbReference>
<dbReference type="KEGG" id="dosa:Os10g0356850"/>
<protein>
    <submittedName>
        <fullName evidence="1">Os10g0356850 protein</fullName>
    </submittedName>
</protein>
<proteinExistence type="predicted"/>
<dbReference type="Proteomes" id="UP000000763">
    <property type="component" value="Chromosome 10"/>
</dbReference>
<reference evidence="2" key="2">
    <citation type="journal article" date="2008" name="Nucleic Acids Res.">
        <title>The rice annotation project database (RAP-DB): 2008 update.</title>
        <authorList>
            <consortium name="The rice annotation project (RAP)"/>
        </authorList>
    </citation>
    <scope>GENOME REANNOTATION</scope>
    <source>
        <strain evidence="2">cv. Nipponbare</strain>
    </source>
</reference>
<evidence type="ECO:0000313" key="2">
    <source>
        <dbReference type="Proteomes" id="UP000000763"/>
    </source>
</evidence>
<accession>C7J7N5</accession>